<evidence type="ECO:0000313" key="2">
    <source>
        <dbReference type="Proteomes" id="UP000658127"/>
    </source>
</evidence>
<accession>A0ABQ2KEN2</accession>
<gene>
    <name evidence="1" type="ORF">GCM10011610_29850</name>
</gene>
<dbReference type="Proteomes" id="UP000658127">
    <property type="component" value="Unassembled WGS sequence"/>
</dbReference>
<dbReference type="Gene3D" id="1.10.1780.10">
    <property type="entry name" value="Clp, N-terminal domain"/>
    <property type="match status" value="1"/>
</dbReference>
<organism evidence="1 2">
    <name type="scientific">Nocardia rhizosphaerihabitans</name>
    <dbReference type="NCBI Taxonomy" id="1691570"/>
    <lineage>
        <taxon>Bacteria</taxon>
        <taxon>Bacillati</taxon>
        <taxon>Actinomycetota</taxon>
        <taxon>Actinomycetes</taxon>
        <taxon>Mycobacteriales</taxon>
        <taxon>Nocardiaceae</taxon>
        <taxon>Nocardia</taxon>
    </lineage>
</organism>
<reference evidence="2" key="1">
    <citation type="journal article" date="2019" name="Int. J. Syst. Evol. Microbiol.">
        <title>The Global Catalogue of Microorganisms (GCM) 10K type strain sequencing project: providing services to taxonomists for standard genome sequencing and annotation.</title>
        <authorList>
            <consortium name="The Broad Institute Genomics Platform"/>
            <consortium name="The Broad Institute Genome Sequencing Center for Infectious Disease"/>
            <person name="Wu L."/>
            <person name="Ma J."/>
        </authorList>
    </citation>
    <scope>NUCLEOTIDE SEQUENCE [LARGE SCALE GENOMIC DNA]</scope>
    <source>
        <strain evidence="2">CGMCC 4.7329</strain>
    </source>
</reference>
<sequence>MSATEPGIGLAAARARVTAAMAEAHTAMRVARSERRVTGWLQCEDGSWSLVDDLGSVGPAFAYGPYHERQEEDDRDGNVFADADAAFAVVDAQTVIDVDPLYTPALQRLLEIAERIARDSGATTVDVAHVEIALARHRIEGNTR</sequence>
<keyword evidence="2" id="KW-1185">Reference proteome</keyword>
<dbReference type="InterPro" id="IPR036628">
    <property type="entry name" value="Clp_N_dom_sf"/>
</dbReference>
<proteinExistence type="predicted"/>
<comment type="caution">
    <text evidence="1">The sequence shown here is derived from an EMBL/GenBank/DDBJ whole genome shotgun (WGS) entry which is preliminary data.</text>
</comment>
<name>A0ABQ2KEN2_9NOCA</name>
<protein>
    <submittedName>
        <fullName evidence="1">Uncharacterized protein</fullName>
    </submittedName>
</protein>
<evidence type="ECO:0000313" key="1">
    <source>
        <dbReference type="EMBL" id="GGN80463.1"/>
    </source>
</evidence>
<dbReference type="EMBL" id="BMNE01000003">
    <property type="protein sequence ID" value="GGN80463.1"/>
    <property type="molecule type" value="Genomic_DNA"/>
</dbReference>